<evidence type="ECO:0000256" key="8">
    <source>
        <dbReference type="ARBA" id="ARBA00022989"/>
    </source>
</evidence>
<dbReference type="InterPro" id="IPR017871">
    <property type="entry name" value="ABC_transporter-like_CS"/>
</dbReference>
<evidence type="ECO:0000256" key="9">
    <source>
        <dbReference type="ARBA" id="ARBA00023136"/>
    </source>
</evidence>
<dbReference type="InterPro" id="IPR039421">
    <property type="entry name" value="Type_1_exporter"/>
</dbReference>
<keyword evidence="2" id="KW-0813">Transport</keyword>
<evidence type="ECO:0000256" key="2">
    <source>
        <dbReference type="ARBA" id="ARBA00022448"/>
    </source>
</evidence>
<keyword evidence="4" id="KW-0997">Cell inner membrane</keyword>
<feature type="domain" description="ABC transmembrane type-1" evidence="13">
    <location>
        <begin position="33"/>
        <end position="313"/>
    </location>
</feature>
<dbReference type="PROSITE" id="PS50893">
    <property type="entry name" value="ABC_TRANSPORTER_2"/>
    <property type="match status" value="1"/>
</dbReference>
<dbReference type="InterPro" id="IPR003593">
    <property type="entry name" value="AAA+_ATPase"/>
</dbReference>
<keyword evidence="8 11" id="KW-1133">Transmembrane helix</keyword>
<feature type="transmembrane region" description="Helical" evidence="11">
    <location>
        <begin position="67"/>
        <end position="85"/>
    </location>
</feature>
<evidence type="ECO:0000313" key="14">
    <source>
        <dbReference type="EMBL" id="NLT78973.1"/>
    </source>
</evidence>
<dbReference type="GO" id="GO:0140359">
    <property type="term" value="F:ABC-type transporter activity"/>
    <property type="evidence" value="ECO:0007669"/>
    <property type="project" value="InterPro"/>
</dbReference>
<comment type="similarity">
    <text evidence="10">Belongs to the ABC transporter superfamily. Siderophore-Fe(3+) uptake transporter (SIUT) (TC 3.A.1.21) family.</text>
</comment>
<evidence type="ECO:0000256" key="5">
    <source>
        <dbReference type="ARBA" id="ARBA00022692"/>
    </source>
</evidence>
<proteinExistence type="inferred from homology"/>
<keyword evidence="6" id="KW-0547">Nucleotide-binding</keyword>
<dbReference type="FunFam" id="3.40.50.300:FF:000221">
    <property type="entry name" value="Multidrug ABC transporter ATP-binding protein"/>
    <property type="match status" value="1"/>
</dbReference>
<keyword evidence="9 11" id="KW-0472">Membrane</keyword>
<dbReference type="EMBL" id="JAAXZR010000007">
    <property type="protein sequence ID" value="NLT78973.1"/>
    <property type="molecule type" value="Genomic_DNA"/>
</dbReference>
<dbReference type="Gene3D" id="1.20.1560.10">
    <property type="entry name" value="ABC transporter type 1, transmembrane domain"/>
    <property type="match status" value="1"/>
</dbReference>
<evidence type="ECO:0000256" key="4">
    <source>
        <dbReference type="ARBA" id="ARBA00022519"/>
    </source>
</evidence>
<dbReference type="InterPro" id="IPR036640">
    <property type="entry name" value="ABC1_TM_sf"/>
</dbReference>
<gene>
    <name evidence="14" type="ORF">GXW98_01625</name>
</gene>
<dbReference type="InterPro" id="IPR027417">
    <property type="entry name" value="P-loop_NTPase"/>
</dbReference>
<feature type="transmembrane region" description="Helical" evidence="11">
    <location>
        <begin position="171"/>
        <end position="188"/>
    </location>
</feature>
<evidence type="ECO:0000256" key="1">
    <source>
        <dbReference type="ARBA" id="ARBA00004429"/>
    </source>
</evidence>
<reference evidence="14" key="2">
    <citation type="submission" date="2020-01" db="EMBL/GenBank/DDBJ databases">
        <authorList>
            <person name="Campanaro S."/>
        </authorList>
    </citation>
    <scope>NUCLEOTIDE SEQUENCE</scope>
    <source>
        <strain evidence="14">AS01afH2WH_6</strain>
    </source>
</reference>
<dbReference type="InterPro" id="IPR003439">
    <property type="entry name" value="ABC_transporter-like_ATP-bd"/>
</dbReference>
<evidence type="ECO:0000256" key="11">
    <source>
        <dbReference type="SAM" id="Phobius"/>
    </source>
</evidence>
<dbReference type="SUPFAM" id="SSF90123">
    <property type="entry name" value="ABC transporter transmembrane region"/>
    <property type="match status" value="1"/>
</dbReference>
<dbReference type="AlphaFoldDB" id="A0A971CXW5"/>
<feature type="domain" description="ABC transporter" evidence="12">
    <location>
        <begin position="345"/>
        <end position="580"/>
    </location>
</feature>
<keyword evidence="7 14" id="KW-0067">ATP-binding</keyword>
<dbReference type="InterPro" id="IPR011527">
    <property type="entry name" value="ABC1_TM_dom"/>
</dbReference>
<sequence>MSRTSSRHGGNSLISRYRVLISEHGQSSFTADIALSAASGIVTGLSLLVLLPASITLSGETSSFGLGFWGWMIVLAILGIASAVIEYSGAIASYESALDIIRNLLRRVGDKLAQLPIGWFHESSAGNLSRFASQDVMTLGQSVAHLLGKLIQNACCVGVVIIGVLVWDWRLGLMLALSIPVMLLALRVSQYCITRGKHITDPVEQEISDRIVEFARCQGALRACGRSTSFTELDEASTQSTKAQKTSLWWGTLANLLNGTVGQLIVVLMVVLSARFAIGGSLNPIAAIAFIGLSLRFMQTLEELGGKLLGVEDNRVMLDHLDDIFDAPTLTEPSKPATLNDSGAISLRDVGFSYVPGHPVLQNISFDVRPGQLVALVGPSGGGKSTIEKLIARFYDVSTGDISVGGVDVKDQPVEQLMRQLSIVFQDVYLFDDTLAANIRVGRPDASDTEIHEAGELAGVSEIVDRLPDGWNSMVGEGGHALSGGERQRVSIARALLKQAPIVLLDEATSALDAENERHIMDCVDRLRQSSSLLVIAHKLNTIRSADLIIVLDANGRVVQRGTHEELIGEPGQYASFYAARHRASQWRIA</sequence>
<dbReference type="Proteomes" id="UP000767327">
    <property type="component" value="Unassembled WGS sequence"/>
</dbReference>
<name>A0A971CXW5_9BIFI</name>
<accession>A0A971CXW5</accession>
<dbReference type="RefSeq" id="WP_273172478.1">
    <property type="nucleotide sequence ID" value="NZ_JAAXZR010000007.1"/>
</dbReference>
<feature type="transmembrane region" description="Helical" evidence="11">
    <location>
        <begin position="33"/>
        <end position="55"/>
    </location>
</feature>
<dbReference type="SUPFAM" id="SSF52540">
    <property type="entry name" value="P-loop containing nucleoside triphosphate hydrolases"/>
    <property type="match status" value="1"/>
</dbReference>
<dbReference type="PROSITE" id="PS50929">
    <property type="entry name" value="ABC_TM1F"/>
    <property type="match status" value="1"/>
</dbReference>
<evidence type="ECO:0000259" key="12">
    <source>
        <dbReference type="PROSITE" id="PS50893"/>
    </source>
</evidence>
<dbReference type="PANTHER" id="PTHR24221">
    <property type="entry name" value="ATP-BINDING CASSETTE SUB-FAMILY B"/>
    <property type="match status" value="1"/>
</dbReference>
<comment type="caution">
    <text evidence="14">The sequence shown here is derived from an EMBL/GenBank/DDBJ whole genome shotgun (WGS) entry which is preliminary data.</text>
</comment>
<feature type="transmembrane region" description="Helical" evidence="11">
    <location>
        <begin position="146"/>
        <end position="165"/>
    </location>
</feature>
<dbReference type="GO" id="GO:0005524">
    <property type="term" value="F:ATP binding"/>
    <property type="evidence" value="ECO:0007669"/>
    <property type="project" value="UniProtKB-KW"/>
</dbReference>
<dbReference type="GO" id="GO:0005886">
    <property type="term" value="C:plasma membrane"/>
    <property type="evidence" value="ECO:0007669"/>
    <property type="project" value="UniProtKB-SubCell"/>
</dbReference>
<evidence type="ECO:0000259" key="13">
    <source>
        <dbReference type="PROSITE" id="PS50929"/>
    </source>
</evidence>
<dbReference type="Gene3D" id="3.40.50.300">
    <property type="entry name" value="P-loop containing nucleotide triphosphate hydrolases"/>
    <property type="match status" value="1"/>
</dbReference>
<dbReference type="Pfam" id="PF00664">
    <property type="entry name" value="ABC_membrane"/>
    <property type="match status" value="1"/>
</dbReference>
<evidence type="ECO:0000256" key="3">
    <source>
        <dbReference type="ARBA" id="ARBA00022475"/>
    </source>
</evidence>
<evidence type="ECO:0000313" key="15">
    <source>
        <dbReference type="Proteomes" id="UP000767327"/>
    </source>
</evidence>
<dbReference type="PROSITE" id="PS00211">
    <property type="entry name" value="ABC_TRANSPORTER_1"/>
    <property type="match status" value="1"/>
</dbReference>
<evidence type="ECO:0000256" key="7">
    <source>
        <dbReference type="ARBA" id="ARBA00022840"/>
    </source>
</evidence>
<organism evidence="14 15">
    <name type="scientific">Bifidobacterium crudilactis</name>
    <dbReference type="NCBI Taxonomy" id="327277"/>
    <lineage>
        <taxon>Bacteria</taxon>
        <taxon>Bacillati</taxon>
        <taxon>Actinomycetota</taxon>
        <taxon>Actinomycetes</taxon>
        <taxon>Bifidobacteriales</taxon>
        <taxon>Bifidobacteriaceae</taxon>
        <taxon>Bifidobacterium</taxon>
    </lineage>
</organism>
<dbReference type="GO" id="GO:0016887">
    <property type="term" value="F:ATP hydrolysis activity"/>
    <property type="evidence" value="ECO:0007669"/>
    <property type="project" value="InterPro"/>
</dbReference>
<dbReference type="Pfam" id="PF00005">
    <property type="entry name" value="ABC_tran"/>
    <property type="match status" value="1"/>
</dbReference>
<protein>
    <submittedName>
        <fullName evidence="14">ABC transporter ATP-binding protein</fullName>
    </submittedName>
</protein>
<dbReference type="PANTHER" id="PTHR24221:SF654">
    <property type="entry name" value="ATP-BINDING CASSETTE SUB-FAMILY B MEMBER 6"/>
    <property type="match status" value="1"/>
</dbReference>
<keyword evidence="3" id="KW-1003">Cell membrane</keyword>
<evidence type="ECO:0000256" key="10">
    <source>
        <dbReference type="ARBA" id="ARBA00023455"/>
    </source>
</evidence>
<keyword evidence="5 11" id="KW-0812">Transmembrane</keyword>
<comment type="subcellular location">
    <subcellularLocation>
        <location evidence="1">Cell inner membrane</location>
        <topology evidence="1">Multi-pass membrane protein</topology>
    </subcellularLocation>
</comment>
<feature type="transmembrane region" description="Helical" evidence="11">
    <location>
        <begin position="248"/>
        <end position="270"/>
    </location>
</feature>
<evidence type="ECO:0000256" key="6">
    <source>
        <dbReference type="ARBA" id="ARBA00022741"/>
    </source>
</evidence>
<dbReference type="SMART" id="SM00382">
    <property type="entry name" value="AAA"/>
    <property type="match status" value="1"/>
</dbReference>
<reference evidence="14" key="1">
    <citation type="journal article" date="2020" name="Biotechnol. Biofuels">
        <title>New insights from the biogas microbiome by comprehensive genome-resolved metagenomics of nearly 1600 species originating from multiple anaerobic digesters.</title>
        <authorList>
            <person name="Campanaro S."/>
            <person name="Treu L."/>
            <person name="Rodriguez-R L.M."/>
            <person name="Kovalovszki A."/>
            <person name="Ziels R.M."/>
            <person name="Maus I."/>
            <person name="Zhu X."/>
            <person name="Kougias P.G."/>
            <person name="Basile A."/>
            <person name="Luo G."/>
            <person name="Schluter A."/>
            <person name="Konstantinidis K.T."/>
            <person name="Angelidaki I."/>
        </authorList>
    </citation>
    <scope>NUCLEOTIDE SEQUENCE</scope>
    <source>
        <strain evidence="14">AS01afH2WH_6</strain>
    </source>
</reference>